<sequence length="237" mass="26735">MDINSLILSIMKLDLTTAKALQSALISAESGVYSDLLIKCGTDEYYVHKILLCTRSPFFAKACDGPFKEGQSGEIDLPDDDPEAVASMICYLYRGCYPRVEADAERPPEKRLGGPWNAETYGEETISLQDEYLCLHAKVYAIAEKYQISGLKEMALRNFSFLVPRTISPHNFAEASEIAYTMTIDSDRGLRDLVVEVLFSKSQFLEDEALKKLLKRLPDLTYDYVMYQHRKKEGNAG</sequence>
<organism evidence="2 3">
    <name type="scientific">Dactylonectria macrodidyma</name>
    <dbReference type="NCBI Taxonomy" id="307937"/>
    <lineage>
        <taxon>Eukaryota</taxon>
        <taxon>Fungi</taxon>
        <taxon>Dikarya</taxon>
        <taxon>Ascomycota</taxon>
        <taxon>Pezizomycotina</taxon>
        <taxon>Sordariomycetes</taxon>
        <taxon>Hypocreomycetidae</taxon>
        <taxon>Hypocreales</taxon>
        <taxon>Nectriaceae</taxon>
        <taxon>Dactylonectria</taxon>
    </lineage>
</organism>
<evidence type="ECO:0000259" key="1">
    <source>
        <dbReference type="PROSITE" id="PS50097"/>
    </source>
</evidence>
<dbReference type="PANTHER" id="PTHR47843">
    <property type="entry name" value="BTB DOMAIN-CONTAINING PROTEIN-RELATED"/>
    <property type="match status" value="1"/>
</dbReference>
<reference evidence="2" key="1">
    <citation type="journal article" date="2021" name="Nat. Commun.">
        <title>Genetic determinants of endophytism in the Arabidopsis root mycobiome.</title>
        <authorList>
            <person name="Mesny F."/>
            <person name="Miyauchi S."/>
            <person name="Thiergart T."/>
            <person name="Pickel B."/>
            <person name="Atanasova L."/>
            <person name="Karlsson M."/>
            <person name="Huettel B."/>
            <person name="Barry K.W."/>
            <person name="Haridas S."/>
            <person name="Chen C."/>
            <person name="Bauer D."/>
            <person name="Andreopoulos W."/>
            <person name="Pangilinan J."/>
            <person name="LaButti K."/>
            <person name="Riley R."/>
            <person name="Lipzen A."/>
            <person name="Clum A."/>
            <person name="Drula E."/>
            <person name="Henrissat B."/>
            <person name="Kohler A."/>
            <person name="Grigoriev I.V."/>
            <person name="Martin F.M."/>
            <person name="Hacquard S."/>
        </authorList>
    </citation>
    <scope>NUCLEOTIDE SEQUENCE</scope>
    <source>
        <strain evidence="2">MPI-CAGE-AT-0147</strain>
    </source>
</reference>
<dbReference type="CDD" id="cd18186">
    <property type="entry name" value="BTB_POZ_ZBTB_KLHL-like"/>
    <property type="match status" value="1"/>
</dbReference>
<dbReference type="InterPro" id="IPR000210">
    <property type="entry name" value="BTB/POZ_dom"/>
</dbReference>
<dbReference type="PANTHER" id="PTHR47843:SF5">
    <property type="entry name" value="BTB_POZ DOMAIN PROTEIN"/>
    <property type="match status" value="1"/>
</dbReference>
<dbReference type="Pfam" id="PF00651">
    <property type="entry name" value="BTB"/>
    <property type="match status" value="1"/>
</dbReference>
<name>A0A9P9EZD0_9HYPO</name>
<dbReference type="SMART" id="SM00225">
    <property type="entry name" value="BTB"/>
    <property type="match status" value="1"/>
</dbReference>
<comment type="caution">
    <text evidence="2">The sequence shown here is derived from an EMBL/GenBank/DDBJ whole genome shotgun (WGS) entry which is preliminary data.</text>
</comment>
<dbReference type="Gene3D" id="3.30.710.10">
    <property type="entry name" value="Potassium Channel Kv1.1, Chain A"/>
    <property type="match status" value="1"/>
</dbReference>
<dbReference type="PROSITE" id="PS50097">
    <property type="entry name" value="BTB"/>
    <property type="match status" value="1"/>
</dbReference>
<evidence type="ECO:0000313" key="3">
    <source>
        <dbReference type="Proteomes" id="UP000738349"/>
    </source>
</evidence>
<keyword evidence="3" id="KW-1185">Reference proteome</keyword>
<feature type="domain" description="BTB" evidence="1">
    <location>
        <begin position="34"/>
        <end position="95"/>
    </location>
</feature>
<accession>A0A9P9EZD0</accession>
<dbReference type="EMBL" id="JAGMUV010000007">
    <property type="protein sequence ID" value="KAH7148365.1"/>
    <property type="molecule type" value="Genomic_DNA"/>
</dbReference>
<dbReference type="AlphaFoldDB" id="A0A9P9EZD0"/>
<dbReference type="InterPro" id="IPR011333">
    <property type="entry name" value="SKP1/BTB/POZ_sf"/>
</dbReference>
<proteinExistence type="predicted"/>
<evidence type="ECO:0000313" key="2">
    <source>
        <dbReference type="EMBL" id="KAH7148365.1"/>
    </source>
</evidence>
<protein>
    <recommendedName>
        <fullName evidence="1">BTB domain-containing protein</fullName>
    </recommendedName>
</protein>
<gene>
    <name evidence="2" type="ORF">EDB81DRAFT_792092</name>
</gene>
<dbReference type="OrthoDB" id="6359816at2759"/>
<dbReference type="Proteomes" id="UP000738349">
    <property type="component" value="Unassembled WGS sequence"/>
</dbReference>
<dbReference type="SUPFAM" id="SSF54695">
    <property type="entry name" value="POZ domain"/>
    <property type="match status" value="1"/>
</dbReference>